<reference evidence="3 4" key="1">
    <citation type="journal article" date="2024" name="BMC Genomics">
        <title>Genome assembly of redclaw crayfish (Cherax quadricarinatus) provides insights into its immune adaptation and hypoxia tolerance.</title>
        <authorList>
            <person name="Liu Z."/>
            <person name="Zheng J."/>
            <person name="Li H."/>
            <person name="Fang K."/>
            <person name="Wang S."/>
            <person name="He J."/>
            <person name="Zhou D."/>
            <person name="Weng S."/>
            <person name="Chi M."/>
            <person name="Gu Z."/>
            <person name="He J."/>
            <person name="Li F."/>
            <person name="Wang M."/>
        </authorList>
    </citation>
    <scope>NUCLEOTIDE SEQUENCE [LARGE SCALE GENOMIC DNA]</scope>
    <source>
        <strain evidence="3">ZL_2023a</strain>
    </source>
</reference>
<feature type="chain" id="PRO_5043822169" description="Ig-like domain-containing protein" evidence="1">
    <location>
        <begin position="37"/>
        <end position="300"/>
    </location>
</feature>
<dbReference type="SUPFAM" id="SSF48726">
    <property type="entry name" value="Immunoglobulin"/>
    <property type="match status" value="2"/>
</dbReference>
<keyword evidence="1" id="KW-0732">Signal</keyword>
<evidence type="ECO:0000313" key="4">
    <source>
        <dbReference type="Proteomes" id="UP001445076"/>
    </source>
</evidence>
<evidence type="ECO:0000259" key="2">
    <source>
        <dbReference type="PROSITE" id="PS50835"/>
    </source>
</evidence>
<dbReference type="Pfam" id="PF07686">
    <property type="entry name" value="V-set"/>
    <property type="match status" value="1"/>
</dbReference>
<feature type="domain" description="Ig-like" evidence="2">
    <location>
        <begin position="149"/>
        <end position="252"/>
    </location>
</feature>
<dbReference type="InterPro" id="IPR013106">
    <property type="entry name" value="Ig_V-set"/>
</dbReference>
<keyword evidence="4" id="KW-1185">Reference proteome</keyword>
<name>A0AAW0WR37_CHEQU</name>
<gene>
    <name evidence="3" type="ORF">OTU49_008134</name>
</gene>
<sequence>MAPYSPAQTRAHAHAHAHAQHAHLIVLILLFGCGLALELQEVEVPEFKVRGSRAELSCHYNLGNATLYSLKWYRGDKLFYQYIPTNNVTKNAFAVSGFNVDVECSNGVTVVLRDLELLATGTYRCEVITEAPVFHTKFGEGNMTVIDLPESAPVLEGAKSSYQLGERVSVNCTSLYSKPAASLEWFINDQIVTQPRYLRRYKPQREADDLETAVLGLVFVTSRTHFPRGEMRLKCVAKIATIYFQSQETSVIETGFLPHTQDAEGTQHKQRYHFFEGGASRDEVEWALLAGSAITALLAL</sequence>
<dbReference type="FunFam" id="2.60.40.10:FF:000437">
    <property type="entry name" value="Beat-IIIc, isoform A"/>
    <property type="match status" value="1"/>
</dbReference>
<evidence type="ECO:0000313" key="3">
    <source>
        <dbReference type="EMBL" id="KAK8730188.1"/>
    </source>
</evidence>
<dbReference type="EMBL" id="JARKIK010000065">
    <property type="protein sequence ID" value="KAK8730188.1"/>
    <property type="molecule type" value="Genomic_DNA"/>
</dbReference>
<dbReference type="PROSITE" id="PS50835">
    <property type="entry name" value="IG_LIKE"/>
    <property type="match status" value="2"/>
</dbReference>
<feature type="domain" description="Ig-like" evidence="2">
    <location>
        <begin position="51"/>
        <end position="127"/>
    </location>
</feature>
<accession>A0AAW0WR37</accession>
<comment type="caution">
    <text evidence="3">The sequence shown here is derived from an EMBL/GenBank/DDBJ whole genome shotgun (WGS) entry which is preliminary data.</text>
</comment>
<dbReference type="Gene3D" id="2.60.40.10">
    <property type="entry name" value="Immunoglobulins"/>
    <property type="match status" value="2"/>
</dbReference>
<protein>
    <recommendedName>
        <fullName evidence="2">Ig-like domain-containing protein</fullName>
    </recommendedName>
</protein>
<dbReference type="InterPro" id="IPR007110">
    <property type="entry name" value="Ig-like_dom"/>
</dbReference>
<dbReference type="Proteomes" id="UP001445076">
    <property type="component" value="Unassembled WGS sequence"/>
</dbReference>
<dbReference type="PANTHER" id="PTHR21261:SF15">
    <property type="entry name" value="BEATEN PATH IIIA, ISOFORM D-RELATED"/>
    <property type="match status" value="1"/>
</dbReference>
<dbReference type="InterPro" id="IPR036179">
    <property type="entry name" value="Ig-like_dom_sf"/>
</dbReference>
<proteinExistence type="predicted"/>
<dbReference type="AlphaFoldDB" id="A0AAW0WR37"/>
<dbReference type="InterPro" id="IPR013783">
    <property type="entry name" value="Ig-like_fold"/>
</dbReference>
<organism evidence="3 4">
    <name type="scientific">Cherax quadricarinatus</name>
    <name type="common">Australian red claw crayfish</name>
    <dbReference type="NCBI Taxonomy" id="27406"/>
    <lineage>
        <taxon>Eukaryota</taxon>
        <taxon>Metazoa</taxon>
        <taxon>Ecdysozoa</taxon>
        <taxon>Arthropoda</taxon>
        <taxon>Crustacea</taxon>
        <taxon>Multicrustacea</taxon>
        <taxon>Malacostraca</taxon>
        <taxon>Eumalacostraca</taxon>
        <taxon>Eucarida</taxon>
        <taxon>Decapoda</taxon>
        <taxon>Pleocyemata</taxon>
        <taxon>Astacidea</taxon>
        <taxon>Parastacoidea</taxon>
        <taxon>Parastacidae</taxon>
        <taxon>Cherax</taxon>
    </lineage>
</organism>
<feature type="signal peptide" evidence="1">
    <location>
        <begin position="1"/>
        <end position="36"/>
    </location>
</feature>
<evidence type="ECO:0000256" key="1">
    <source>
        <dbReference type="SAM" id="SignalP"/>
    </source>
</evidence>
<dbReference type="PANTHER" id="PTHR21261">
    <property type="entry name" value="BEAT PROTEIN"/>
    <property type="match status" value="1"/>
</dbReference>